<evidence type="ECO:0000256" key="4">
    <source>
        <dbReference type="ARBA" id="ARBA00022737"/>
    </source>
</evidence>
<evidence type="ECO:0000256" key="7">
    <source>
        <dbReference type="ARBA" id="ARBA00023242"/>
    </source>
</evidence>
<accession>A0AA85J5M8</accession>
<dbReference type="GO" id="GO:0005634">
    <property type="term" value="C:nucleus"/>
    <property type="evidence" value="ECO:0007669"/>
    <property type="project" value="UniProtKB-SubCell"/>
</dbReference>
<dbReference type="FunFam" id="3.30.160.60:FF:001532">
    <property type="entry name" value="Zinc finger protein 483"/>
    <property type="match status" value="1"/>
</dbReference>
<keyword evidence="4" id="KW-0677">Repeat</keyword>
<evidence type="ECO:0000256" key="6">
    <source>
        <dbReference type="ARBA" id="ARBA00022833"/>
    </source>
</evidence>
<feature type="domain" description="C2H2-type" evidence="9">
    <location>
        <begin position="206"/>
        <end position="233"/>
    </location>
</feature>
<keyword evidence="6" id="KW-0862">Zinc</keyword>
<keyword evidence="3" id="KW-0479">Metal-binding</keyword>
<dbReference type="GO" id="GO:0000981">
    <property type="term" value="F:DNA-binding transcription factor activity, RNA polymerase II-specific"/>
    <property type="evidence" value="ECO:0007669"/>
    <property type="project" value="TreeGrafter"/>
</dbReference>
<sequence length="340" mass="37101">MFSRVPLTDDFNHLALCARASLSHQAEKKIHSILNCGQLSFRSNLCNSKDEIVHIQQIVTANNHINNNNALTILPTNNNIDNITNTNTTTSNNISNNNNIQSNQCVTANHHSSNCSERVKRHHCTDCSKSFYRASDLVKHRRTHTGEKPFACLQCGRAFADSSSLSAHKRIHTGERPYHCCECGKNFSVSSSLVKHRRIHTGERPYRCEFCGRAFSDNSSYSAHKKRSQRCTPIVMNTPNILGNNINSNVGDCEKNKCEGCAFLDAHTQAVIHPAGAAAKAAAAAAANAAASVSVEHFLNNPNTVVMSKIDGSNGFCPNSLNLAFPSPQSTNNIQATALT</sequence>
<dbReference type="Pfam" id="PF00096">
    <property type="entry name" value="zf-C2H2"/>
    <property type="match status" value="4"/>
</dbReference>
<feature type="domain" description="C2H2-type" evidence="9">
    <location>
        <begin position="150"/>
        <end position="177"/>
    </location>
</feature>
<proteinExistence type="inferred from homology"/>
<dbReference type="InterPro" id="IPR013087">
    <property type="entry name" value="Znf_C2H2_type"/>
</dbReference>
<name>A0AA85J5M8_TRIRE</name>
<dbReference type="GO" id="GO:0000978">
    <property type="term" value="F:RNA polymerase II cis-regulatory region sequence-specific DNA binding"/>
    <property type="evidence" value="ECO:0007669"/>
    <property type="project" value="TreeGrafter"/>
</dbReference>
<dbReference type="PROSITE" id="PS50157">
    <property type="entry name" value="ZINC_FINGER_C2H2_2"/>
    <property type="match status" value="4"/>
</dbReference>
<dbReference type="FunFam" id="3.30.160.60:FF:001498">
    <property type="entry name" value="Zinc finger protein 404"/>
    <property type="match status" value="1"/>
</dbReference>
<evidence type="ECO:0000259" key="9">
    <source>
        <dbReference type="PROSITE" id="PS50157"/>
    </source>
</evidence>
<keyword evidence="10" id="KW-1185">Reference proteome</keyword>
<dbReference type="WBParaSite" id="TREG1_132150.1">
    <property type="protein sequence ID" value="TREG1_132150.1"/>
    <property type="gene ID" value="TREG1_132150"/>
</dbReference>
<dbReference type="SUPFAM" id="SSF57667">
    <property type="entry name" value="beta-beta-alpha zinc fingers"/>
    <property type="match status" value="2"/>
</dbReference>
<evidence type="ECO:0000256" key="2">
    <source>
        <dbReference type="ARBA" id="ARBA00006991"/>
    </source>
</evidence>
<dbReference type="AlphaFoldDB" id="A0AA85J5M8"/>
<dbReference type="FunFam" id="3.30.160.60:FF:002343">
    <property type="entry name" value="Zinc finger protein 33A"/>
    <property type="match status" value="1"/>
</dbReference>
<keyword evidence="7" id="KW-0539">Nucleus</keyword>
<protein>
    <recommendedName>
        <fullName evidence="9">C2H2-type domain-containing protein</fullName>
    </recommendedName>
</protein>
<evidence type="ECO:0000256" key="1">
    <source>
        <dbReference type="ARBA" id="ARBA00004123"/>
    </source>
</evidence>
<evidence type="ECO:0000313" key="11">
    <source>
        <dbReference type="WBParaSite" id="TREG1_132150.1"/>
    </source>
</evidence>
<dbReference type="InterPro" id="IPR036236">
    <property type="entry name" value="Znf_C2H2_sf"/>
</dbReference>
<keyword evidence="5 8" id="KW-0863">Zinc-finger</keyword>
<organism evidence="10 11">
    <name type="scientific">Trichobilharzia regenti</name>
    <name type="common">Nasal bird schistosome</name>
    <dbReference type="NCBI Taxonomy" id="157069"/>
    <lineage>
        <taxon>Eukaryota</taxon>
        <taxon>Metazoa</taxon>
        <taxon>Spiralia</taxon>
        <taxon>Lophotrochozoa</taxon>
        <taxon>Platyhelminthes</taxon>
        <taxon>Trematoda</taxon>
        <taxon>Digenea</taxon>
        <taxon>Strigeidida</taxon>
        <taxon>Schistosomatoidea</taxon>
        <taxon>Schistosomatidae</taxon>
        <taxon>Trichobilharzia</taxon>
    </lineage>
</organism>
<reference evidence="10" key="1">
    <citation type="submission" date="2022-06" db="EMBL/GenBank/DDBJ databases">
        <authorList>
            <person name="Berger JAMES D."/>
            <person name="Berger JAMES D."/>
        </authorList>
    </citation>
    <scope>NUCLEOTIDE SEQUENCE [LARGE SCALE GENOMIC DNA]</scope>
</reference>
<reference evidence="11" key="2">
    <citation type="submission" date="2023-11" db="UniProtKB">
        <authorList>
            <consortium name="WormBaseParasite"/>
        </authorList>
    </citation>
    <scope>IDENTIFICATION</scope>
</reference>
<dbReference type="GO" id="GO:0008270">
    <property type="term" value="F:zinc ion binding"/>
    <property type="evidence" value="ECO:0007669"/>
    <property type="project" value="UniProtKB-KW"/>
</dbReference>
<feature type="domain" description="C2H2-type" evidence="9">
    <location>
        <begin position="122"/>
        <end position="149"/>
    </location>
</feature>
<evidence type="ECO:0000256" key="3">
    <source>
        <dbReference type="ARBA" id="ARBA00022723"/>
    </source>
</evidence>
<dbReference type="FunFam" id="3.30.160.60:FF:000690">
    <property type="entry name" value="Zinc finger protein 354C"/>
    <property type="match status" value="1"/>
</dbReference>
<feature type="domain" description="C2H2-type" evidence="9">
    <location>
        <begin position="178"/>
        <end position="205"/>
    </location>
</feature>
<dbReference type="SMART" id="SM00355">
    <property type="entry name" value="ZnF_C2H2"/>
    <property type="match status" value="4"/>
</dbReference>
<dbReference type="Gene3D" id="3.30.160.60">
    <property type="entry name" value="Classic Zinc Finger"/>
    <property type="match status" value="4"/>
</dbReference>
<dbReference type="PROSITE" id="PS00028">
    <property type="entry name" value="ZINC_FINGER_C2H2_1"/>
    <property type="match status" value="3"/>
</dbReference>
<evidence type="ECO:0000313" key="10">
    <source>
        <dbReference type="Proteomes" id="UP000050795"/>
    </source>
</evidence>
<evidence type="ECO:0000256" key="8">
    <source>
        <dbReference type="PROSITE-ProRule" id="PRU00042"/>
    </source>
</evidence>
<evidence type="ECO:0000256" key="5">
    <source>
        <dbReference type="ARBA" id="ARBA00022771"/>
    </source>
</evidence>
<comment type="similarity">
    <text evidence="2">Belongs to the krueppel C2H2-type zinc-finger protein family.</text>
</comment>
<dbReference type="PANTHER" id="PTHR23235">
    <property type="entry name" value="KRUEPPEL-LIKE TRANSCRIPTION FACTOR"/>
    <property type="match status" value="1"/>
</dbReference>
<dbReference type="PANTHER" id="PTHR23235:SF178">
    <property type="entry name" value="C2H2-TYPE DOMAIN-CONTAINING PROTEIN-RELATED"/>
    <property type="match status" value="1"/>
</dbReference>
<comment type="subcellular location">
    <subcellularLocation>
        <location evidence="1">Nucleus</location>
    </subcellularLocation>
</comment>
<dbReference type="Proteomes" id="UP000050795">
    <property type="component" value="Unassembled WGS sequence"/>
</dbReference>